<dbReference type="Pfam" id="PF12771">
    <property type="entry name" value="SusD-like_2"/>
    <property type="match status" value="1"/>
</dbReference>
<proteinExistence type="predicted"/>
<name>A0ABZ2YY53_9BACT</name>
<dbReference type="RefSeq" id="WP_341838391.1">
    <property type="nucleotide sequence ID" value="NZ_CP149822.1"/>
</dbReference>
<protein>
    <submittedName>
        <fullName evidence="1">SusD/RagB family nutrient-binding outer membrane lipoprotein</fullName>
    </submittedName>
</protein>
<dbReference type="Gene3D" id="1.25.40.390">
    <property type="match status" value="1"/>
</dbReference>
<dbReference type="EMBL" id="CP149822">
    <property type="protein sequence ID" value="WZN43586.1"/>
    <property type="molecule type" value="Genomic_DNA"/>
</dbReference>
<dbReference type="InterPro" id="IPR041662">
    <property type="entry name" value="SusD-like_2"/>
</dbReference>
<dbReference type="SUPFAM" id="SSF48452">
    <property type="entry name" value="TPR-like"/>
    <property type="match status" value="1"/>
</dbReference>
<dbReference type="InterPro" id="IPR011990">
    <property type="entry name" value="TPR-like_helical_dom_sf"/>
</dbReference>
<evidence type="ECO:0000313" key="2">
    <source>
        <dbReference type="Proteomes" id="UP001485459"/>
    </source>
</evidence>
<dbReference type="PROSITE" id="PS51257">
    <property type="entry name" value="PROKAR_LIPOPROTEIN"/>
    <property type="match status" value="1"/>
</dbReference>
<sequence length="502" mass="56636">MKHITHLLICAGLALGATSCKKFDGLQDNPNKPTVSPPALLLTGVLIDLKENPWDQAQRENQFWVSNFDYYASQGYNWSSTSMRYNVLRNIQKMEEEASRLGGDENKPYLIIAQFLKAWCYLDMTMKFGDVPMSEAMQSASENFTPKYDPQKEVFRQVLALLESSASEMKAFLNAAKRNKINGDFMFDGDLDKWHKLINSTRLRVLINLSKHADDADLKVKTQFAAILASPANFPVMAGNGDNYQVVFNGNIQDNRYPLGPYNRGFDRGRNNMGATYLDSLVAYKDPRTFEIAEPVDTAKSSNVPGYAARFSSYKGGRTGDVLSDLSSQNANGYLSYGNERRYWQTGSGEPCIQLGYPETCFTIAEAIQRGWAPGSAEDWYKKGIIASFAFYGLGEDVFNTWYAATPKAQYKGNNAEGLKQILLQKYLAFFMNSGRQAYYQYRRTGIPQFDIGPANANDGKIPKRWLYPQREYQTNNDQVKAALQRQFGGTDDINGDMWLIK</sequence>
<keyword evidence="2" id="KW-1185">Reference proteome</keyword>
<dbReference type="Proteomes" id="UP001485459">
    <property type="component" value="Chromosome"/>
</dbReference>
<keyword evidence="1" id="KW-0449">Lipoprotein</keyword>
<gene>
    <name evidence="1" type="ORF">WJU16_11160</name>
</gene>
<evidence type="ECO:0000313" key="1">
    <source>
        <dbReference type="EMBL" id="WZN43586.1"/>
    </source>
</evidence>
<organism evidence="1 2">
    <name type="scientific">Chitinophaga pollutisoli</name>
    <dbReference type="NCBI Taxonomy" id="3133966"/>
    <lineage>
        <taxon>Bacteria</taxon>
        <taxon>Pseudomonadati</taxon>
        <taxon>Bacteroidota</taxon>
        <taxon>Chitinophagia</taxon>
        <taxon>Chitinophagales</taxon>
        <taxon>Chitinophagaceae</taxon>
        <taxon>Chitinophaga</taxon>
    </lineage>
</organism>
<accession>A0ABZ2YY53</accession>
<reference evidence="2" key="1">
    <citation type="submission" date="2024-03" db="EMBL/GenBank/DDBJ databases">
        <title>Chitinophaga horti sp. nov., isolated from garden soil.</title>
        <authorList>
            <person name="Lee D.S."/>
            <person name="Han D.M."/>
            <person name="Baek J.H."/>
            <person name="Choi D.G."/>
            <person name="Jeon J.H."/>
            <person name="Jeon C.O."/>
        </authorList>
    </citation>
    <scope>NUCLEOTIDE SEQUENCE [LARGE SCALE GENOMIC DNA]</scope>
    <source>
        <strain evidence="2">GPA1</strain>
    </source>
</reference>